<dbReference type="Pfam" id="PF03992">
    <property type="entry name" value="ABM"/>
    <property type="match status" value="1"/>
</dbReference>
<dbReference type="SUPFAM" id="SSF54909">
    <property type="entry name" value="Dimeric alpha+beta barrel"/>
    <property type="match status" value="1"/>
</dbReference>
<feature type="transmembrane region" description="Helical" evidence="1">
    <location>
        <begin position="162"/>
        <end position="185"/>
    </location>
</feature>
<keyword evidence="1" id="KW-0812">Transmembrane</keyword>
<proteinExistence type="predicted"/>
<dbReference type="EMBL" id="BONF01000009">
    <property type="protein sequence ID" value="GIF80139.1"/>
    <property type="molecule type" value="Genomic_DNA"/>
</dbReference>
<dbReference type="Gene3D" id="3.30.70.100">
    <property type="match status" value="1"/>
</dbReference>
<evidence type="ECO:0000256" key="1">
    <source>
        <dbReference type="SAM" id="Phobius"/>
    </source>
</evidence>
<keyword evidence="3" id="KW-0503">Monooxygenase</keyword>
<feature type="domain" description="ABM" evidence="2">
    <location>
        <begin position="16"/>
        <end position="91"/>
    </location>
</feature>
<dbReference type="Proteomes" id="UP000601223">
    <property type="component" value="Unassembled WGS sequence"/>
</dbReference>
<organism evidence="3 4">
    <name type="scientific">Catellatospora bangladeshensis</name>
    <dbReference type="NCBI Taxonomy" id="310355"/>
    <lineage>
        <taxon>Bacteria</taxon>
        <taxon>Bacillati</taxon>
        <taxon>Actinomycetota</taxon>
        <taxon>Actinomycetes</taxon>
        <taxon>Micromonosporales</taxon>
        <taxon>Micromonosporaceae</taxon>
        <taxon>Catellatospora</taxon>
    </lineage>
</organism>
<name>A0A8J3JN51_9ACTN</name>
<dbReference type="PANTHER" id="PTHR40057:SF1">
    <property type="entry name" value="SLR1162 PROTEIN"/>
    <property type="match status" value="1"/>
</dbReference>
<comment type="caution">
    <text evidence="3">The sequence shown here is derived from an EMBL/GenBank/DDBJ whole genome shotgun (WGS) entry which is preliminary data.</text>
</comment>
<dbReference type="AlphaFoldDB" id="A0A8J3JN51"/>
<evidence type="ECO:0000313" key="4">
    <source>
        <dbReference type="Proteomes" id="UP000601223"/>
    </source>
</evidence>
<reference evidence="3 4" key="1">
    <citation type="submission" date="2021-01" db="EMBL/GenBank/DDBJ databases">
        <title>Whole genome shotgun sequence of Catellatospora bangladeshensis NBRC 107357.</title>
        <authorList>
            <person name="Komaki H."/>
            <person name="Tamura T."/>
        </authorList>
    </citation>
    <scope>NUCLEOTIDE SEQUENCE [LARGE SCALE GENOMIC DNA]</scope>
    <source>
        <strain evidence="3 4">NBRC 107357</strain>
    </source>
</reference>
<dbReference type="GO" id="GO:0004497">
    <property type="term" value="F:monooxygenase activity"/>
    <property type="evidence" value="ECO:0007669"/>
    <property type="project" value="UniProtKB-KW"/>
</dbReference>
<keyword evidence="3" id="KW-0560">Oxidoreductase</keyword>
<evidence type="ECO:0000259" key="2">
    <source>
        <dbReference type="Pfam" id="PF03992"/>
    </source>
</evidence>
<dbReference type="RefSeq" id="WP_203743443.1">
    <property type="nucleotide sequence ID" value="NZ_BONF01000009.1"/>
</dbReference>
<dbReference type="InterPro" id="IPR038762">
    <property type="entry name" value="ABM_predict"/>
</dbReference>
<keyword evidence="1" id="KW-1133">Transmembrane helix</keyword>
<keyword evidence="1" id="KW-0472">Membrane</keyword>
<sequence>MIEGSAAAGPVPDDEPVSVLFTWRVMPGREADFERWLEEINQVSSRFPGHRGVTWLRPPAGTPAEQRRYHCVLRFDNGRHLSRWLTSPEREVTVRHLAGIAEEAEQRETTTGMETWFSLPGRPVLPPARWKMALVSFLGVYPLILIFNLLGTEHLAELPLPYLVRAAIIPLLLSVLLTYLVMPFLSRLLRRYLY</sequence>
<accession>A0A8J3JN51</accession>
<feature type="transmembrane region" description="Helical" evidence="1">
    <location>
        <begin position="132"/>
        <end position="150"/>
    </location>
</feature>
<evidence type="ECO:0000313" key="3">
    <source>
        <dbReference type="EMBL" id="GIF80139.1"/>
    </source>
</evidence>
<dbReference type="InterPro" id="IPR007138">
    <property type="entry name" value="ABM_dom"/>
</dbReference>
<gene>
    <name evidence="3" type="ORF">Cba03nite_14880</name>
</gene>
<dbReference type="PANTHER" id="PTHR40057">
    <property type="entry name" value="SLR1162 PROTEIN"/>
    <property type="match status" value="1"/>
</dbReference>
<dbReference type="InterPro" id="IPR011008">
    <property type="entry name" value="Dimeric_a/b-barrel"/>
</dbReference>
<protein>
    <submittedName>
        <fullName evidence="3">Antibiotic biosynthesis monooxygenase</fullName>
    </submittedName>
</protein>
<keyword evidence="4" id="KW-1185">Reference proteome</keyword>